<comment type="caution">
    <text evidence="1">The sequence shown here is derived from an EMBL/GenBank/DDBJ whole genome shotgun (WGS) entry which is preliminary data.</text>
</comment>
<accession>A0A9X2S139</accession>
<evidence type="ECO:0000313" key="2">
    <source>
        <dbReference type="Proteomes" id="UP001142400"/>
    </source>
</evidence>
<proteinExistence type="predicted"/>
<sequence>MNETRYTADVVALDPDRYAPVDHPGVTVPEERRCWSVSWPGYAPVNITPPELRSRALTQHVPGWVVDRAPRPTWCMTGPSGRPTP</sequence>
<keyword evidence="2" id="KW-1185">Reference proteome</keyword>
<protein>
    <submittedName>
        <fullName evidence="1">Uncharacterized protein</fullName>
    </submittedName>
</protein>
<name>A0A9X2S139_STRMQ</name>
<evidence type="ECO:0000313" key="1">
    <source>
        <dbReference type="EMBL" id="MCQ8835829.1"/>
    </source>
</evidence>
<gene>
    <name evidence="1" type="ORF">NQU54_44160</name>
</gene>
<organism evidence="1 2">
    <name type="scientific">Streptomyces malaysiensis subsp. samsunensis</name>
    <dbReference type="NCBI Taxonomy" id="459658"/>
    <lineage>
        <taxon>Bacteria</taxon>
        <taxon>Bacillati</taxon>
        <taxon>Actinomycetota</taxon>
        <taxon>Actinomycetes</taxon>
        <taxon>Kitasatosporales</taxon>
        <taxon>Streptomycetaceae</taxon>
        <taxon>Streptomyces</taxon>
        <taxon>Streptomyces violaceusniger group</taxon>
    </lineage>
</organism>
<reference evidence="1" key="1">
    <citation type="submission" date="2022-06" db="EMBL/GenBank/DDBJ databases">
        <title>WGS of actinobacteria.</title>
        <authorList>
            <person name="Thawai C."/>
        </authorList>
    </citation>
    <scope>NUCLEOTIDE SEQUENCE</scope>
    <source>
        <strain evidence="1">DSM 42010</strain>
    </source>
</reference>
<dbReference type="EMBL" id="JANIIC010000093">
    <property type="protein sequence ID" value="MCQ8835829.1"/>
    <property type="molecule type" value="Genomic_DNA"/>
</dbReference>
<dbReference type="AlphaFoldDB" id="A0A9X2S139"/>
<dbReference type="Proteomes" id="UP001142400">
    <property type="component" value="Unassembled WGS sequence"/>
</dbReference>
<dbReference type="RefSeq" id="WP_257635941.1">
    <property type="nucleotide sequence ID" value="NZ_JANIIC010000093.1"/>
</dbReference>